<accession>A0A919AVH9</accession>
<keyword evidence="4" id="KW-1185">Reference proteome</keyword>
<dbReference type="InterPro" id="IPR016181">
    <property type="entry name" value="Acyl_CoA_acyltransferase"/>
</dbReference>
<reference evidence="3" key="1">
    <citation type="journal article" date="2014" name="Int. J. Syst. Evol. Microbiol.">
        <title>Complete genome sequence of Corynebacterium casei LMG S-19264T (=DSM 44701T), isolated from a smear-ripened cheese.</title>
        <authorList>
            <consortium name="US DOE Joint Genome Institute (JGI-PGF)"/>
            <person name="Walter F."/>
            <person name="Albersmeier A."/>
            <person name="Kalinowski J."/>
            <person name="Ruckert C."/>
        </authorList>
    </citation>
    <scope>NUCLEOTIDE SEQUENCE</scope>
    <source>
        <strain evidence="3">JCM 4059</strain>
    </source>
</reference>
<evidence type="ECO:0000256" key="1">
    <source>
        <dbReference type="SAM" id="MobiDB-lite"/>
    </source>
</evidence>
<feature type="region of interest" description="Disordered" evidence="1">
    <location>
        <begin position="384"/>
        <end position="443"/>
    </location>
</feature>
<gene>
    <name evidence="3" type="ORF">GCM10010218_02800</name>
</gene>
<dbReference type="Pfam" id="PF13480">
    <property type="entry name" value="Acetyltransf_6"/>
    <property type="match status" value="1"/>
</dbReference>
<evidence type="ECO:0000313" key="3">
    <source>
        <dbReference type="EMBL" id="GHF25542.1"/>
    </source>
</evidence>
<dbReference type="Proteomes" id="UP000638313">
    <property type="component" value="Unassembled WGS sequence"/>
</dbReference>
<protein>
    <recommendedName>
        <fullName evidence="2">BioF2-like acetyltransferase domain-containing protein</fullName>
    </recommendedName>
</protein>
<comment type="caution">
    <text evidence="3">The sequence shown here is derived from an EMBL/GenBank/DDBJ whole genome shotgun (WGS) entry which is preliminary data.</text>
</comment>
<dbReference type="RefSeq" id="WP_190127482.1">
    <property type="nucleotide sequence ID" value="NZ_BNBD01000001.1"/>
</dbReference>
<name>A0A919AVH9_9ACTN</name>
<dbReference type="Gene3D" id="3.40.630.30">
    <property type="match status" value="1"/>
</dbReference>
<dbReference type="SUPFAM" id="SSF55729">
    <property type="entry name" value="Acyl-CoA N-acyltransferases (Nat)"/>
    <property type="match status" value="1"/>
</dbReference>
<evidence type="ECO:0000259" key="2">
    <source>
        <dbReference type="Pfam" id="PF13480"/>
    </source>
</evidence>
<sequence length="443" mass="49902">MRPRVCGEIRELSKSDADRAPVRALWDATFAHERKDSRYYDVVEATIDGYDFGRFLVLGEDGEELGVQPFFLVDQDMLMGVSPALKRVLAAPRRLFPRFLFARTMMVGGAAGEGHLTGASPEGRAQCARVLAAGLRDAARQARASLIVMKDFPSRYRDVMGEPFRQRGFATLPSLPLTRLSLAAGSFDEHLRTRLGRSSRQGIRRHLRATQGARAVHLTVHDEIDEALAESLYALYLQVFERADRRFERLNTDFFLELARRMPDRTRFFVWRTADGEAVAFKLCLLHDGAVYDEYLGLEYPKALDLHLYYRIMSDLFDWAASHGYRWIYSTPMNYEPKRRMGSELVPLDLYIRHTSTLGNVVLRWVAPLLAPTRYEPALKKFPNHADLAPHGPGSVPRPSPHGDGLLVRQAQPQPQPQQNPTVGRQASPDAAPTRSGSESQGA</sequence>
<dbReference type="AlphaFoldDB" id="A0A919AVH9"/>
<proteinExistence type="predicted"/>
<dbReference type="InterPro" id="IPR038740">
    <property type="entry name" value="BioF2-like_GNAT_dom"/>
</dbReference>
<reference evidence="3" key="2">
    <citation type="submission" date="2020-09" db="EMBL/GenBank/DDBJ databases">
        <authorList>
            <person name="Sun Q."/>
            <person name="Ohkuma M."/>
        </authorList>
    </citation>
    <scope>NUCLEOTIDE SEQUENCE</scope>
    <source>
        <strain evidence="3">JCM 4059</strain>
    </source>
</reference>
<evidence type="ECO:0000313" key="4">
    <source>
        <dbReference type="Proteomes" id="UP000638313"/>
    </source>
</evidence>
<feature type="compositionally biased region" description="Low complexity" evidence="1">
    <location>
        <begin position="410"/>
        <end position="421"/>
    </location>
</feature>
<feature type="domain" description="BioF2-like acetyltransferase" evidence="2">
    <location>
        <begin position="197"/>
        <end position="333"/>
    </location>
</feature>
<dbReference type="EMBL" id="BNBD01000001">
    <property type="protein sequence ID" value="GHF25542.1"/>
    <property type="molecule type" value="Genomic_DNA"/>
</dbReference>
<organism evidence="3 4">
    <name type="scientific">Streptomyces mashuensis</name>
    <dbReference type="NCBI Taxonomy" id="33904"/>
    <lineage>
        <taxon>Bacteria</taxon>
        <taxon>Bacillati</taxon>
        <taxon>Actinomycetota</taxon>
        <taxon>Actinomycetes</taxon>
        <taxon>Kitasatosporales</taxon>
        <taxon>Streptomycetaceae</taxon>
        <taxon>Streptomyces</taxon>
    </lineage>
</organism>